<name>A0A840YXR5_9SPHN</name>
<sequence>MNRRDFLKSSALGASIAASGIVTMPGADAMPRLSPLPGNALNGHARVAGFSAHGRNWTVWDDLRSGDGMMTLVADGKALSLSKRTEPTYATAKPPYLGLKLRDIAQAGADLLAEKLLAHGDDPDEEEVRLAAPPCASDFDPREIGSRLPWTTLIGTVQAGDTMPIFPNGRDRCFRPAHVFPELRGDEIAKKRNEGLLGGWLPAIHKVIPMEDGRWYDLLVFADVEATDPLIVQTWHRTIEVKDGKPLKTSYGHSYSPYPPRRTLPDAQQFYTALLAFVSAWQTALGDMAPVTLPGQDWADMARHAFAKELIVRPGGTYPKYGAVDRDYFGPEYDGFQDIFTSSLYANLEWGRFAQARAVLDNYFSEFVFDNGMVNMRGPETGQYGLTLSLLARYLRYTGDAAILRKYRDRIAATVAVLTDLHDESLNLPKSDRGYGLIHGWSESDACLHPDPTMWWKPYYGNSAFAVRGWRDIAAVWTQIDPMGASAAKDWQARAIRLQARLIESMNANIRRDLTPPYIGPLPGTSDTFREALAGHRETEQGWAHRVYCELLQADVLPDDLANLTVDCLRQHGGTVLGVVANFSPANDTHRDLLGFITYGYAQQLLRLDRIEEYLLFLYAHRHHAHNPGSWVAAEVAGIGGDLPLFCIPAQLTIPLLVRWMLVFEDSDADRLHLGRAIPRDWLGSGKPIAIEGAPTRWGRVDFTLQANPARKSVHAEVHLSKGNVPAETHVRLRLPKEHRLRSATVNGDKARLTGKDRDTVLLRGADGPVFRIAATYT</sequence>
<keyword evidence="2" id="KW-1185">Reference proteome</keyword>
<dbReference type="RefSeq" id="WP_184002255.1">
    <property type="nucleotide sequence ID" value="NZ_BAABIF010000013.1"/>
</dbReference>
<dbReference type="GO" id="GO:0005975">
    <property type="term" value="P:carbohydrate metabolic process"/>
    <property type="evidence" value="ECO:0007669"/>
    <property type="project" value="InterPro"/>
</dbReference>
<dbReference type="AlphaFoldDB" id="A0A840YXR5"/>
<evidence type="ECO:0000313" key="1">
    <source>
        <dbReference type="EMBL" id="MBB5718453.1"/>
    </source>
</evidence>
<organism evidence="1 2">
    <name type="scientific">Stakelama sediminis</name>
    <dbReference type="NCBI Taxonomy" id="463200"/>
    <lineage>
        <taxon>Bacteria</taxon>
        <taxon>Pseudomonadati</taxon>
        <taxon>Pseudomonadota</taxon>
        <taxon>Alphaproteobacteria</taxon>
        <taxon>Sphingomonadales</taxon>
        <taxon>Sphingomonadaceae</taxon>
        <taxon>Stakelama</taxon>
    </lineage>
</organism>
<dbReference type="EMBL" id="JACIJI010000002">
    <property type="protein sequence ID" value="MBB5718453.1"/>
    <property type="molecule type" value="Genomic_DNA"/>
</dbReference>
<reference evidence="1 2" key="1">
    <citation type="submission" date="2020-08" db="EMBL/GenBank/DDBJ databases">
        <title>Genomic Encyclopedia of Type Strains, Phase IV (KMG-IV): sequencing the most valuable type-strain genomes for metagenomic binning, comparative biology and taxonomic classification.</title>
        <authorList>
            <person name="Goeker M."/>
        </authorList>
    </citation>
    <scope>NUCLEOTIDE SEQUENCE [LARGE SCALE GENOMIC DNA]</scope>
    <source>
        <strain evidence="1 2">DSM 27203</strain>
    </source>
</reference>
<gene>
    <name evidence="1" type="ORF">FHR23_001376</name>
</gene>
<proteinExistence type="predicted"/>
<dbReference type="PROSITE" id="PS51318">
    <property type="entry name" value="TAT"/>
    <property type="match status" value="1"/>
</dbReference>
<comment type="caution">
    <text evidence="1">The sequence shown here is derived from an EMBL/GenBank/DDBJ whole genome shotgun (WGS) entry which is preliminary data.</text>
</comment>
<dbReference type="Gene3D" id="1.50.10.10">
    <property type="match status" value="1"/>
</dbReference>
<protein>
    <recommendedName>
        <fullName evidence="3">Secreted protein</fullName>
    </recommendedName>
</protein>
<evidence type="ECO:0000313" key="2">
    <source>
        <dbReference type="Proteomes" id="UP000554342"/>
    </source>
</evidence>
<evidence type="ECO:0008006" key="3">
    <source>
        <dbReference type="Google" id="ProtNLM"/>
    </source>
</evidence>
<accession>A0A840YXR5</accession>
<dbReference type="SUPFAM" id="SSF48208">
    <property type="entry name" value="Six-hairpin glycosidases"/>
    <property type="match status" value="1"/>
</dbReference>
<dbReference type="InterPro" id="IPR006311">
    <property type="entry name" value="TAT_signal"/>
</dbReference>
<dbReference type="InterPro" id="IPR012341">
    <property type="entry name" value="6hp_glycosidase-like_sf"/>
</dbReference>
<dbReference type="InterPro" id="IPR008928">
    <property type="entry name" value="6-hairpin_glycosidase_sf"/>
</dbReference>
<dbReference type="Proteomes" id="UP000554342">
    <property type="component" value="Unassembled WGS sequence"/>
</dbReference>